<evidence type="ECO:0000256" key="2">
    <source>
        <dbReference type="SAM" id="SignalP"/>
    </source>
</evidence>
<dbReference type="Gene3D" id="3.30.1340.30">
    <property type="match status" value="1"/>
</dbReference>
<evidence type="ECO:0000256" key="1">
    <source>
        <dbReference type="SAM" id="MobiDB-lite"/>
    </source>
</evidence>
<feature type="region of interest" description="Disordered" evidence="1">
    <location>
        <begin position="150"/>
        <end position="185"/>
    </location>
</feature>
<feature type="signal peptide" evidence="2">
    <location>
        <begin position="1"/>
        <end position="19"/>
    </location>
</feature>
<dbReference type="EMBL" id="CZCU02000153">
    <property type="protein sequence ID" value="VXD22801.1"/>
    <property type="molecule type" value="Genomic_DNA"/>
</dbReference>
<evidence type="ECO:0000313" key="4">
    <source>
        <dbReference type="EMBL" id="VXD22801.1"/>
    </source>
</evidence>
<sequence>MKKLTSLLMGSFLLLGAVGCGNVAKTSPGAPAGPNQTTEAPTAEQAQEIKEDATSELRRRQLNQDIRAREQRNNITGGDAIRADRDLESEVRSKLEANLPASQLTVAAQDGVVTVAGTVPTQPQYERIDPLAKEIKGVRQVVVNVAVAPAQPGEEAQSEPQDNNAQPVINNNSEQPETAPNSQQQ</sequence>
<dbReference type="InterPro" id="IPR007055">
    <property type="entry name" value="BON_dom"/>
</dbReference>
<gene>
    <name evidence="4" type="ORF">PL8927_760104</name>
</gene>
<feature type="domain" description="BON" evidence="3">
    <location>
        <begin position="83"/>
        <end position="149"/>
    </location>
</feature>
<dbReference type="RefSeq" id="WP_083625082.1">
    <property type="nucleotide sequence ID" value="NZ_LR734878.1"/>
</dbReference>
<comment type="caution">
    <text evidence="4">The sequence shown here is derived from an EMBL/GenBank/DDBJ whole genome shotgun (WGS) entry which is preliminary data.</text>
</comment>
<name>A0A7Z9BV25_9CYAN</name>
<dbReference type="OrthoDB" id="456897at2"/>
<keyword evidence="5" id="KW-1185">Reference proteome</keyword>
<reference evidence="4" key="1">
    <citation type="submission" date="2019-10" db="EMBL/GenBank/DDBJ databases">
        <authorList>
            <consortium name="Genoscope - CEA"/>
            <person name="William W."/>
        </authorList>
    </citation>
    <scope>NUCLEOTIDE SEQUENCE [LARGE SCALE GENOMIC DNA]</scope>
    <source>
        <strain evidence="4">BBR_PRJEB10992</strain>
    </source>
</reference>
<dbReference type="PROSITE" id="PS51257">
    <property type="entry name" value="PROKAR_LIPOPROTEIN"/>
    <property type="match status" value="1"/>
</dbReference>
<feature type="region of interest" description="Disordered" evidence="1">
    <location>
        <begin position="24"/>
        <end position="84"/>
    </location>
</feature>
<proteinExistence type="predicted"/>
<dbReference type="AlphaFoldDB" id="A0A7Z9BV25"/>
<feature type="compositionally biased region" description="Polar residues" evidence="1">
    <location>
        <begin position="158"/>
        <end position="185"/>
    </location>
</feature>
<keyword evidence="2" id="KW-0732">Signal</keyword>
<accession>A0A7Z9BV25</accession>
<feature type="chain" id="PRO_5031149239" description="BON domain-containing protein" evidence="2">
    <location>
        <begin position="20"/>
        <end position="185"/>
    </location>
</feature>
<dbReference type="Pfam" id="PF04972">
    <property type="entry name" value="BON"/>
    <property type="match status" value="1"/>
</dbReference>
<feature type="compositionally biased region" description="Basic and acidic residues" evidence="1">
    <location>
        <begin position="47"/>
        <end position="59"/>
    </location>
</feature>
<evidence type="ECO:0000313" key="5">
    <source>
        <dbReference type="Proteomes" id="UP000184550"/>
    </source>
</evidence>
<organism evidence="4 5">
    <name type="scientific">Planktothrix serta PCC 8927</name>
    <dbReference type="NCBI Taxonomy" id="671068"/>
    <lineage>
        <taxon>Bacteria</taxon>
        <taxon>Bacillati</taxon>
        <taxon>Cyanobacteriota</taxon>
        <taxon>Cyanophyceae</taxon>
        <taxon>Oscillatoriophycideae</taxon>
        <taxon>Oscillatoriales</taxon>
        <taxon>Microcoleaceae</taxon>
        <taxon>Planktothrix</taxon>
    </lineage>
</organism>
<protein>
    <recommendedName>
        <fullName evidence="3">BON domain-containing protein</fullName>
    </recommendedName>
</protein>
<evidence type="ECO:0000259" key="3">
    <source>
        <dbReference type="PROSITE" id="PS50914"/>
    </source>
</evidence>
<dbReference type="PROSITE" id="PS50914">
    <property type="entry name" value="BON"/>
    <property type="match status" value="1"/>
</dbReference>
<dbReference type="Proteomes" id="UP000184550">
    <property type="component" value="Unassembled WGS sequence"/>
</dbReference>